<feature type="transmembrane region" description="Helical" evidence="6">
    <location>
        <begin position="130"/>
        <end position="151"/>
    </location>
</feature>
<keyword evidence="5 6" id="KW-0472">Membrane</keyword>
<feature type="transmembrane region" description="Helical" evidence="6">
    <location>
        <begin position="333"/>
        <end position="354"/>
    </location>
</feature>
<evidence type="ECO:0000256" key="4">
    <source>
        <dbReference type="ARBA" id="ARBA00022989"/>
    </source>
</evidence>
<feature type="transmembrane region" description="Helical" evidence="6">
    <location>
        <begin position="157"/>
        <end position="174"/>
    </location>
</feature>
<name>A0A1V0B3X0_9GAMM</name>
<dbReference type="PANTHER" id="PTHR43124">
    <property type="entry name" value="PURINE EFFLUX PUMP PBUE"/>
    <property type="match status" value="1"/>
</dbReference>
<feature type="transmembrane region" description="Helical" evidence="6">
    <location>
        <begin position="294"/>
        <end position="313"/>
    </location>
</feature>
<keyword evidence="3 6" id="KW-0812">Transmembrane</keyword>
<dbReference type="CDD" id="cd17324">
    <property type="entry name" value="MFS_NepI_like"/>
    <property type="match status" value="1"/>
</dbReference>
<organism evidence="8 9">
    <name type="scientific">Halopseudomonas phragmitis</name>
    <dbReference type="NCBI Taxonomy" id="1931241"/>
    <lineage>
        <taxon>Bacteria</taxon>
        <taxon>Pseudomonadati</taxon>
        <taxon>Pseudomonadota</taxon>
        <taxon>Gammaproteobacteria</taxon>
        <taxon>Pseudomonadales</taxon>
        <taxon>Pseudomonadaceae</taxon>
        <taxon>Halopseudomonas</taxon>
    </lineage>
</organism>
<feature type="transmembrane region" description="Helical" evidence="6">
    <location>
        <begin position="360"/>
        <end position="381"/>
    </location>
</feature>
<feature type="transmembrane region" description="Helical" evidence="6">
    <location>
        <begin position="98"/>
        <end position="123"/>
    </location>
</feature>
<dbReference type="InterPro" id="IPR011701">
    <property type="entry name" value="MFS"/>
</dbReference>
<dbReference type="Pfam" id="PF07690">
    <property type="entry name" value="MFS_1"/>
    <property type="match status" value="1"/>
</dbReference>
<reference evidence="8 9" key="1">
    <citation type="submission" date="2017-03" db="EMBL/GenBank/DDBJ databases">
        <title>Complete genome sequence of the novel DNRA strain Pseudomonas sp. S-6-2 isolated from Chinese polluted river sediment. Journal of Biotechnology.</title>
        <authorList>
            <person name="Li J."/>
            <person name="Xiang F."/>
            <person name="Wang L."/>
            <person name="Xi L."/>
            <person name="Liu J."/>
        </authorList>
    </citation>
    <scope>NUCLEOTIDE SEQUENCE [LARGE SCALE GENOMIC DNA]</scope>
    <source>
        <strain evidence="8 9">S-6-2</strain>
    </source>
</reference>
<dbReference type="SUPFAM" id="SSF103473">
    <property type="entry name" value="MFS general substrate transporter"/>
    <property type="match status" value="1"/>
</dbReference>
<accession>A0A1V0B3X0</accession>
<dbReference type="Gene3D" id="1.20.1250.20">
    <property type="entry name" value="MFS general substrate transporter like domains"/>
    <property type="match status" value="1"/>
</dbReference>
<keyword evidence="4 6" id="KW-1133">Transmembrane helix</keyword>
<dbReference type="PANTHER" id="PTHR43124:SF10">
    <property type="entry name" value="PURINE EFFLUX PUMP PBUE"/>
    <property type="match status" value="1"/>
</dbReference>
<gene>
    <name evidence="8" type="ORF">BVH74_07420</name>
</gene>
<dbReference type="InterPro" id="IPR036259">
    <property type="entry name" value="MFS_trans_sf"/>
</dbReference>
<feature type="transmembrane region" description="Helical" evidence="6">
    <location>
        <begin position="204"/>
        <end position="223"/>
    </location>
</feature>
<evidence type="ECO:0000256" key="3">
    <source>
        <dbReference type="ARBA" id="ARBA00022692"/>
    </source>
</evidence>
<evidence type="ECO:0000313" key="8">
    <source>
        <dbReference type="EMBL" id="AQZ94591.1"/>
    </source>
</evidence>
<dbReference type="GO" id="GO:0005886">
    <property type="term" value="C:plasma membrane"/>
    <property type="evidence" value="ECO:0007669"/>
    <property type="project" value="UniProtKB-SubCell"/>
</dbReference>
<comment type="subcellular location">
    <subcellularLocation>
        <location evidence="1">Cell membrane</location>
        <topology evidence="1">Multi-pass membrane protein</topology>
    </subcellularLocation>
</comment>
<feature type="domain" description="Major facilitator superfamily (MFS) profile" evidence="7">
    <location>
        <begin position="5"/>
        <end position="386"/>
    </location>
</feature>
<evidence type="ECO:0000256" key="2">
    <source>
        <dbReference type="ARBA" id="ARBA00022475"/>
    </source>
</evidence>
<dbReference type="KEGG" id="ppha:BVH74_07420"/>
<dbReference type="EMBL" id="CP020100">
    <property type="protein sequence ID" value="AQZ94591.1"/>
    <property type="molecule type" value="Genomic_DNA"/>
</dbReference>
<evidence type="ECO:0000259" key="7">
    <source>
        <dbReference type="PROSITE" id="PS50850"/>
    </source>
</evidence>
<evidence type="ECO:0000256" key="6">
    <source>
        <dbReference type="SAM" id="Phobius"/>
    </source>
</evidence>
<feature type="transmembrane region" description="Helical" evidence="6">
    <location>
        <begin position="40"/>
        <end position="60"/>
    </location>
</feature>
<feature type="transmembrane region" description="Helical" evidence="6">
    <location>
        <begin position="266"/>
        <end position="288"/>
    </location>
</feature>
<dbReference type="InterPro" id="IPR050189">
    <property type="entry name" value="MFS_Efflux_Transporters"/>
</dbReference>
<evidence type="ECO:0000313" key="9">
    <source>
        <dbReference type="Proteomes" id="UP000243488"/>
    </source>
</evidence>
<proteinExistence type="predicted"/>
<dbReference type="GO" id="GO:0022857">
    <property type="term" value="F:transmembrane transporter activity"/>
    <property type="evidence" value="ECO:0007669"/>
    <property type="project" value="InterPro"/>
</dbReference>
<sequence>MRGNPIPALALATCAVGTQTFVFAGLLIELAADLDINVATAGYLAVAYAITYALTAPLIALKTGRLERRRMLWLALLGLSLINLLAALAGSFSELIGLRILAGLAATLVMPVVPPIIAALLPVEKRGQALAMVTGGMVLAFLLGMPLGSLIGQWFDWRATFLLAAVLCLAAALINRLSLPVVQSEDGAGWHLLAHGWQPDIRRLLLMSLAAFSATFCVIPYIAPVMQNIVGSTEQVALSQMLVGVGALIGITIAARLGNTSSPNRVLVRIFMIIAMTQVLYSVAMLVFPEQGLVSWLSLGAAVLFGAAALFALTPLVQAQLLEAAPGARQVTVALNGSVMFLGQGLGAALGAWVSQLLSLQLLGLTGMLVALLGALCAWQWQTPNAEPVMEKS</sequence>
<dbReference type="RefSeq" id="WP_080049444.1">
    <property type="nucleotide sequence ID" value="NZ_CP020100.1"/>
</dbReference>
<dbReference type="AlphaFoldDB" id="A0A1V0B3X0"/>
<keyword evidence="2" id="KW-1003">Cell membrane</keyword>
<dbReference type="PROSITE" id="PS50850">
    <property type="entry name" value="MFS"/>
    <property type="match status" value="1"/>
</dbReference>
<protein>
    <recommendedName>
        <fullName evidence="7">Major facilitator superfamily (MFS) profile domain-containing protein</fullName>
    </recommendedName>
</protein>
<dbReference type="STRING" id="1931241.BVH74_07420"/>
<feature type="transmembrane region" description="Helical" evidence="6">
    <location>
        <begin position="72"/>
        <end position="92"/>
    </location>
</feature>
<keyword evidence="9" id="KW-1185">Reference proteome</keyword>
<feature type="transmembrane region" description="Helical" evidence="6">
    <location>
        <begin position="235"/>
        <end position="254"/>
    </location>
</feature>
<dbReference type="InterPro" id="IPR020846">
    <property type="entry name" value="MFS_dom"/>
</dbReference>
<evidence type="ECO:0000256" key="5">
    <source>
        <dbReference type="ARBA" id="ARBA00023136"/>
    </source>
</evidence>
<evidence type="ECO:0000256" key="1">
    <source>
        <dbReference type="ARBA" id="ARBA00004651"/>
    </source>
</evidence>
<dbReference type="Proteomes" id="UP000243488">
    <property type="component" value="Chromosome"/>
</dbReference>